<gene>
    <name evidence="1" type="ORF">DI536_35745</name>
</gene>
<sequence>MAFVAFVLADVALRVALRRRLDVRLTPPVLLRVDLRDGFPVAESSSFAPPFFAARFETFRVPLWPSPALRSEALTPGSDVSTGSSRRGRGALLGFGGLASFSCCALKRSAFVDMSVRYSNRRAIEK</sequence>
<protein>
    <submittedName>
        <fullName evidence="1">Uncharacterized protein</fullName>
    </submittedName>
</protein>
<dbReference type="AlphaFoldDB" id="A0A2W5SPD4"/>
<name>A0A2W5SPD4_9BACT</name>
<dbReference type="EMBL" id="QFQP01000080">
    <property type="protein sequence ID" value="PZR03597.1"/>
    <property type="molecule type" value="Genomic_DNA"/>
</dbReference>
<accession>A0A2W5SPD4</accession>
<proteinExistence type="predicted"/>
<reference evidence="1 2" key="1">
    <citation type="submission" date="2017-08" db="EMBL/GenBank/DDBJ databases">
        <title>Infants hospitalized years apart are colonized by the same room-sourced microbial strains.</title>
        <authorList>
            <person name="Brooks B."/>
            <person name="Olm M.R."/>
            <person name="Firek B.A."/>
            <person name="Baker R."/>
            <person name="Thomas B.C."/>
            <person name="Morowitz M.J."/>
            <person name="Banfield J.F."/>
        </authorList>
    </citation>
    <scope>NUCLEOTIDE SEQUENCE [LARGE SCALE GENOMIC DNA]</scope>
    <source>
        <strain evidence="1">S2_003_000_R2_14</strain>
    </source>
</reference>
<organism evidence="1 2">
    <name type="scientific">Archangium gephyra</name>
    <dbReference type="NCBI Taxonomy" id="48"/>
    <lineage>
        <taxon>Bacteria</taxon>
        <taxon>Pseudomonadati</taxon>
        <taxon>Myxococcota</taxon>
        <taxon>Myxococcia</taxon>
        <taxon>Myxococcales</taxon>
        <taxon>Cystobacterineae</taxon>
        <taxon>Archangiaceae</taxon>
        <taxon>Archangium</taxon>
    </lineage>
</organism>
<dbReference type="Proteomes" id="UP000249061">
    <property type="component" value="Unassembled WGS sequence"/>
</dbReference>
<evidence type="ECO:0000313" key="2">
    <source>
        <dbReference type="Proteomes" id="UP000249061"/>
    </source>
</evidence>
<evidence type="ECO:0000313" key="1">
    <source>
        <dbReference type="EMBL" id="PZR03597.1"/>
    </source>
</evidence>
<comment type="caution">
    <text evidence="1">The sequence shown here is derived from an EMBL/GenBank/DDBJ whole genome shotgun (WGS) entry which is preliminary data.</text>
</comment>